<feature type="region of interest" description="Disordered" evidence="1">
    <location>
        <begin position="1"/>
        <end position="43"/>
    </location>
</feature>
<organism evidence="2 3">
    <name type="scientific">Junco hyemalis</name>
    <name type="common">Dark-eyed junco</name>
    <dbReference type="NCBI Taxonomy" id="40217"/>
    <lineage>
        <taxon>Eukaryota</taxon>
        <taxon>Metazoa</taxon>
        <taxon>Chordata</taxon>
        <taxon>Craniata</taxon>
        <taxon>Vertebrata</taxon>
        <taxon>Euteleostomi</taxon>
        <taxon>Archelosauria</taxon>
        <taxon>Archosauria</taxon>
        <taxon>Dinosauria</taxon>
        <taxon>Saurischia</taxon>
        <taxon>Theropoda</taxon>
        <taxon>Coelurosauria</taxon>
        <taxon>Aves</taxon>
        <taxon>Neognathae</taxon>
        <taxon>Neoaves</taxon>
        <taxon>Telluraves</taxon>
        <taxon>Australaves</taxon>
        <taxon>Passeriformes</taxon>
        <taxon>Passerellidae</taxon>
        <taxon>Junco</taxon>
    </lineage>
</organism>
<dbReference type="Gene3D" id="2.40.50.140">
    <property type="entry name" value="Nucleic acid-binding proteins"/>
    <property type="match status" value="1"/>
</dbReference>
<sequence>MTAGSRGQPRQRPGARLSPGSGGQGAVMQDPIPERAEESRAADSAEGGGAFCLQRVFDDVQRSSQLSAALSEPLAVTVVAVERYLAQAPPAAPRQYWYDLTLADGVGWYRCHLAPRLNGLVQRARLRPGTRLRLTRCSFRYDERRLNRGFFCLEGLERDGGTATAAAGTPPDGHRPHQPLRGDNRHYLPLWNNDDPYGDVWVRDRPPVQVDVDVSKLTNLGHLEMTWRSRVHFHPLLVRILHKSRLKYYGKPEKKMDMPYQAYFEVADGSGMMSMVLWNSLCPEWYHSMKVGTVLLLAKYAIKSSYPFKTHPTPGDSQMKRFATIEICLNVRDPPTEISIIPEEMVKPEWGLPEVTYRFITRSELDALPRNHSCDVIGLVTFVGRAERARKREQSEDFWLYRWAHAIDGTSDQPFILELFATSQPDVFEHIHPMTYLVCTQMRVMTENPSRTVYLTTSNESQIFIKGWHKGQPYTKDAKVKNFIQWMESQSEADQIKKTVIGGYYPFPRPPDSFLKYCKNNEVESVLKPIGEIGKEIEDLHYREHKRIAVQGIISAIRYISCGNAAGEAPGGDLVQVWCVTVHAKAAVIVIRMESFAYEIIESNSRVMFQSTYSNLNYSFSVLIIDQEGVNNIAETEEPGRTCGSWQSDLWAQVKDKLMNYFHHSKIFPESIPRKFDYVHKDLLMQQYNLHAAVHQPIEARIDKNINEFKSAIGLGYYEVTVLGINHDIAIDVAFLPLFCPDNPHLFQLEDIQNDTLLSCMSCISACQQKATSSGRLGDTFPLSDEIVKAAKELDGKHVICILDMCHLGDDKVEVFLNKVYKTVEPGVLDPV</sequence>
<evidence type="ECO:0000256" key="1">
    <source>
        <dbReference type="SAM" id="MobiDB-lite"/>
    </source>
</evidence>
<keyword evidence="3" id="KW-1185">Reference proteome</keyword>
<dbReference type="AlphaFoldDB" id="A0A8C5JK05"/>
<protein>
    <submittedName>
        <fullName evidence="2">RPA1 related single stranded DNA binding protein, X-linked</fullName>
    </submittedName>
</protein>
<reference evidence="2" key="2">
    <citation type="submission" date="2025-09" db="UniProtKB">
        <authorList>
            <consortium name="Ensembl"/>
        </authorList>
    </citation>
    <scope>IDENTIFICATION</scope>
</reference>
<dbReference type="Proteomes" id="UP000694408">
    <property type="component" value="Unplaced"/>
</dbReference>
<proteinExistence type="predicted"/>
<evidence type="ECO:0000313" key="2">
    <source>
        <dbReference type="Ensembl" id="ENSJHYP00000019589.1"/>
    </source>
</evidence>
<feature type="compositionally biased region" description="Basic and acidic residues" evidence="1">
    <location>
        <begin position="32"/>
        <end position="43"/>
    </location>
</feature>
<name>A0A8C5JK05_JUNHY</name>
<dbReference type="OMA" id="TGCHKGQ"/>
<dbReference type="Pfam" id="PF17659">
    <property type="entry name" value="RADX"/>
    <property type="match status" value="2"/>
</dbReference>
<dbReference type="Ensembl" id="ENSJHYT00000023617.1">
    <property type="protein sequence ID" value="ENSJHYP00000019589.1"/>
    <property type="gene ID" value="ENSJHYG00000014892.1"/>
</dbReference>
<dbReference type="PANTHER" id="PTHR14944:SF2">
    <property type="entry name" value="RPA-RELATED PROTEIN RADX"/>
    <property type="match status" value="1"/>
</dbReference>
<evidence type="ECO:0000313" key="3">
    <source>
        <dbReference type="Proteomes" id="UP000694408"/>
    </source>
</evidence>
<dbReference type="InterPro" id="IPR040893">
    <property type="entry name" value="RADX"/>
</dbReference>
<dbReference type="InterPro" id="IPR012340">
    <property type="entry name" value="NA-bd_OB-fold"/>
</dbReference>
<accession>A0A8C5JK05</accession>
<reference evidence="2" key="1">
    <citation type="submission" date="2025-08" db="UniProtKB">
        <authorList>
            <consortium name="Ensembl"/>
        </authorList>
    </citation>
    <scope>IDENTIFICATION</scope>
</reference>
<dbReference type="PANTHER" id="PTHR14944">
    <property type="entry name" value="RPA-RELATED PROTEIN RADX"/>
    <property type="match status" value="1"/>
</dbReference>
<dbReference type="GO" id="GO:0003697">
    <property type="term" value="F:single-stranded DNA binding"/>
    <property type="evidence" value="ECO:0007669"/>
    <property type="project" value="InterPro"/>
</dbReference>